<evidence type="ECO:0000256" key="1">
    <source>
        <dbReference type="ARBA" id="ARBA00004651"/>
    </source>
</evidence>
<evidence type="ECO:0000313" key="9">
    <source>
        <dbReference type="EMBL" id="MDR6553398.1"/>
    </source>
</evidence>
<evidence type="ECO:0000256" key="2">
    <source>
        <dbReference type="ARBA" id="ARBA00022448"/>
    </source>
</evidence>
<dbReference type="Gene3D" id="1.10.3720.10">
    <property type="entry name" value="MetI-like"/>
    <property type="match status" value="1"/>
</dbReference>
<evidence type="ECO:0000256" key="7">
    <source>
        <dbReference type="RuleBase" id="RU363032"/>
    </source>
</evidence>
<comment type="caution">
    <text evidence="9">The sequence shown here is derived from an EMBL/GenBank/DDBJ whole genome shotgun (WGS) entry which is preliminary data.</text>
</comment>
<sequence length="315" mass="35884">MTAKTKAAQAPLPRSNHKRFGLQNNWDYLIFVIPVVLYFLIFCYGPMYGVQLAFKRFNPIHGIMGSPWIGLDNFERLFNSFQFYRIVKNTLVINLFKTLISFPIPIMLALMFNEMRKERLKKTLQTITYAPYFISTVVFVGIINLFLGGENGYLNHLLGMIGIDAIPFLTSPDYFPGVYIGSDIWRNSGWNSIIFIAALAAVDPQLHESAQIDGASRWKRMIHVNLPCIMPVIVIQFILMMGKMMTLSYERILLMQNSLNMETSEVISTYAYKTGLINMDYGFSTAVGLFNNVINIILLLAANKIAKRYSSSSLF</sequence>
<dbReference type="SUPFAM" id="SSF161098">
    <property type="entry name" value="MetI-like"/>
    <property type="match status" value="1"/>
</dbReference>
<dbReference type="Pfam" id="PF00528">
    <property type="entry name" value="BPD_transp_1"/>
    <property type="match status" value="1"/>
</dbReference>
<evidence type="ECO:0000259" key="8">
    <source>
        <dbReference type="PROSITE" id="PS50928"/>
    </source>
</evidence>
<organism evidence="9 10">
    <name type="scientific">Paenibacillus qinlingensis</name>
    <dbReference type="NCBI Taxonomy" id="1837343"/>
    <lineage>
        <taxon>Bacteria</taxon>
        <taxon>Bacillati</taxon>
        <taxon>Bacillota</taxon>
        <taxon>Bacilli</taxon>
        <taxon>Bacillales</taxon>
        <taxon>Paenibacillaceae</taxon>
        <taxon>Paenibacillus</taxon>
    </lineage>
</organism>
<feature type="transmembrane region" description="Helical" evidence="7">
    <location>
        <begin position="222"/>
        <end position="241"/>
    </location>
</feature>
<keyword evidence="2 7" id="KW-0813">Transport</keyword>
<comment type="similarity">
    <text evidence="7">Belongs to the binding-protein-dependent transport system permease family.</text>
</comment>
<comment type="subcellular location">
    <subcellularLocation>
        <location evidence="1 7">Cell membrane</location>
        <topology evidence="1 7">Multi-pass membrane protein</topology>
    </subcellularLocation>
</comment>
<evidence type="ECO:0000256" key="6">
    <source>
        <dbReference type="ARBA" id="ARBA00023136"/>
    </source>
</evidence>
<feature type="transmembrane region" description="Helical" evidence="7">
    <location>
        <begin position="28"/>
        <end position="47"/>
    </location>
</feature>
<gene>
    <name evidence="9" type="ORF">J2736_004605</name>
</gene>
<dbReference type="InterPro" id="IPR050809">
    <property type="entry name" value="UgpAE/MalFG_permease"/>
</dbReference>
<keyword evidence="3" id="KW-1003">Cell membrane</keyword>
<dbReference type="EMBL" id="JAVDSB010000010">
    <property type="protein sequence ID" value="MDR6553398.1"/>
    <property type="molecule type" value="Genomic_DNA"/>
</dbReference>
<evidence type="ECO:0000256" key="3">
    <source>
        <dbReference type="ARBA" id="ARBA00022475"/>
    </source>
</evidence>
<accession>A0ABU1P0W7</accession>
<dbReference type="PANTHER" id="PTHR43227">
    <property type="entry name" value="BLL4140 PROTEIN"/>
    <property type="match status" value="1"/>
</dbReference>
<feature type="transmembrane region" description="Helical" evidence="7">
    <location>
        <begin position="91"/>
        <end position="112"/>
    </location>
</feature>
<feature type="domain" description="ABC transmembrane type-1" evidence="8">
    <location>
        <begin position="87"/>
        <end position="302"/>
    </location>
</feature>
<feature type="transmembrane region" description="Helical" evidence="7">
    <location>
        <begin position="281"/>
        <end position="302"/>
    </location>
</feature>
<dbReference type="Proteomes" id="UP001267290">
    <property type="component" value="Unassembled WGS sequence"/>
</dbReference>
<keyword evidence="4 7" id="KW-0812">Transmembrane</keyword>
<dbReference type="PROSITE" id="PS50928">
    <property type="entry name" value="ABC_TM1"/>
    <property type="match status" value="1"/>
</dbReference>
<dbReference type="RefSeq" id="WP_310500871.1">
    <property type="nucleotide sequence ID" value="NZ_JAVDSB010000010.1"/>
</dbReference>
<keyword evidence="10" id="KW-1185">Reference proteome</keyword>
<reference evidence="9 10" key="1">
    <citation type="submission" date="2023-07" db="EMBL/GenBank/DDBJ databases">
        <title>Sorghum-associated microbial communities from plants grown in Nebraska, USA.</title>
        <authorList>
            <person name="Schachtman D."/>
        </authorList>
    </citation>
    <scope>NUCLEOTIDE SEQUENCE [LARGE SCALE GENOMIC DNA]</scope>
    <source>
        <strain evidence="9 10">CC258</strain>
    </source>
</reference>
<keyword evidence="5 7" id="KW-1133">Transmembrane helix</keyword>
<dbReference type="CDD" id="cd06261">
    <property type="entry name" value="TM_PBP2"/>
    <property type="match status" value="1"/>
</dbReference>
<name>A0ABU1P0W7_9BACL</name>
<proteinExistence type="inferred from homology"/>
<dbReference type="InterPro" id="IPR000515">
    <property type="entry name" value="MetI-like"/>
</dbReference>
<evidence type="ECO:0000313" key="10">
    <source>
        <dbReference type="Proteomes" id="UP001267290"/>
    </source>
</evidence>
<evidence type="ECO:0000256" key="5">
    <source>
        <dbReference type="ARBA" id="ARBA00022989"/>
    </source>
</evidence>
<protein>
    <submittedName>
        <fullName evidence="9">Aldouronate transport system permease protein</fullName>
    </submittedName>
</protein>
<feature type="transmembrane region" description="Helical" evidence="7">
    <location>
        <begin position="124"/>
        <end position="147"/>
    </location>
</feature>
<dbReference type="PANTHER" id="PTHR43227:SF11">
    <property type="entry name" value="BLL4140 PROTEIN"/>
    <property type="match status" value="1"/>
</dbReference>
<evidence type="ECO:0000256" key="4">
    <source>
        <dbReference type="ARBA" id="ARBA00022692"/>
    </source>
</evidence>
<dbReference type="InterPro" id="IPR035906">
    <property type="entry name" value="MetI-like_sf"/>
</dbReference>
<keyword evidence="6 7" id="KW-0472">Membrane</keyword>